<dbReference type="InterPro" id="IPR001250">
    <property type="entry name" value="Man6P_Isoase-1"/>
</dbReference>
<dbReference type="InterPro" id="IPR046457">
    <property type="entry name" value="PMI_typeI_cat"/>
</dbReference>
<dbReference type="PANTHER" id="PTHR10309">
    <property type="entry name" value="MANNOSE-6-PHOSPHATE ISOMERASE"/>
    <property type="match status" value="1"/>
</dbReference>
<dbReference type="InterPro" id="IPR016305">
    <property type="entry name" value="Mannose-6-P_Isomerase"/>
</dbReference>
<evidence type="ECO:0000313" key="10">
    <source>
        <dbReference type="EMBL" id="MBK0333006.1"/>
    </source>
</evidence>
<proteinExistence type="inferred from homology"/>
<reference evidence="9 11" key="1">
    <citation type="submission" date="2020-12" db="EMBL/GenBank/DDBJ databases">
        <title>Brachybacterium sp. MASK1Z-5, whole genome shotgun sequence.</title>
        <authorList>
            <person name="Tuo L."/>
        </authorList>
    </citation>
    <scope>NUCLEOTIDE SEQUENCE [LARGE SCALE GENOMIC DNA]</scope>
    <source>
        <strain evidence="9 11">MASK1Z-5</strain>
    </source>
</reference>
<dbReference type="NCBIfam" id="TIGR00218">
    <property type="entry name" value="manA"/>
    <property type="match status" value="1"/>
</dbReference>
<protein>
    <recommendedName>
        <fullName evidence="4">mannose-6-phosphate isomerase</fullName>
        <ecNumber evidence="4">5.3.1.8</ecNumber>
    </recommendedName>
</protein>
<dbReference type="RefSeq" id="WP_200503402.1">
    <property type="nucleotide sequence ID" value="NZ_JAEDAJ010000009.1"/>
</dbReference>
<dbReference type="PIRSF" id="PIRSF001480">
    <property type="entry name" value="Mannose-6-phosphate_isomerase"/>
    <property type="match status" value="1"/>
</dbReference>
<evidence type="ECO:0000256" key="4">
    <source>
        <dbReference type="ARBA" id="ARBA00011956"/>
    </source>
</evidence>
<dbReference type="Gene3D" id="1.10.441.10">
    <property type="entry name" value="Phosphomannose Isomerase, domain 2"/>
    <property type="match status" value="1"/>
</dbReference>
<dbReference type="PRINTS" id="PR00714">
    <property type="entry name" value="MAN6PISMRASE"/>
</dbReference>
<keyword evidence="6" id="KW-0862">Zinc</keyword>
<evidence type="ECO:0000256" key="6">
    <source>
        <dbReference type="ARBA" id="ARBA00022833"/>
    </source>
</evidence>
<gene>
    <name evidence="9" type="primary">manA</name>
    <name evidence="9" type="ORF">I8D64_13855</name>
    <name evidence="10" type="ORF">I8D64_16510</name>
</gene>
<dbReference type="InterPro" id="IPR014710">
    <property type="entry name" value="RmlC-like_jellyroll"/>
</dbReference>
<dbReference type="Proteomes" id="UP000612352">
    <property type="component" value="Unassembled WGS sequence"/>
</dbReference>
<evidence type="ECO:0000256" key="1">
    <source>
        <dbReference type="ARBA" id="ARBA00000757"/>
    </source>
</evidence>
<dbReference type="EC" id="5.3.1.8" evidence="4"/>
<keyword evidence="5" id="KW-0479">Metal-binding</keyword>
<keyword evidence="11" id="KW-1185">Reference proteome</keyword>
<organism evidence="9 11">
    <name type="scientific">Brachybacterium halotolerans</name>
    <dbReference type="NCBI Taxonomy" id="2795215"/>
    <lineage>
        <taxon>Bacteria</taxon>
        <taxon>Bacillati</taxon>
        <taxon>Actinomycetota</taxon>
        <taxon>Actinomycetes</taxon>
        <taxon>Micrococcales</taxon>
        <taxon>Dermabacteraceae</taxon>
        <taxon>Brachybacterium</taxon>
    </lineage>
</organism>
<evidence type="ECO:0000256" key="5">
    <source>
        <dbReference type="ARBA" id="ARBA00022723"/>
    </source>
</evidence>
<comment type="caution">
    <text evidence="9">The sequence shown here is derived from an EMBL/GenBank/DDBJ whole genome shotgun (WGS) entry which is preliminary data.</text>
</comment>
<dbReference type="EMBL" id="JAEDAJ010000009">
    <property type="protein sequence ID" value="MBK0332482.1"/>
    <property type="molecule type" value="Genomic_DNA"/>
</dbReference>
<feature type="domain" description="Phosphomannose isomerase type I catalytic" evidence="8">
    <location>
        <begin position="6"/>
        <end position="145"/>
    </location>
</feature>
<name>A0ABS1BD41_9MICO</name>
<keyword evidence="7 9" id="KW-0413">Isomerase</keyword>
<dbReference type="GO" id="GO:0004476">
    <property type="term" value="F:mannose-6-phosphate isomerase activity"/>
    <property type="evidence" value="ECO:0007669"/>
    <property type="project" value="UniProtKB-EC"/>
</dbReference>
<dbReference type="EMBL" id="JAEDAJ010000017">
    <property type="protein sequence ID" value="MBK0333006.1"/>
    <property type="molecule type" value="Genomic_DNA"/>
</dbReference>
<comment type="catalytic activity">
    <reaction evidence="1">
        <text>D-mannose 6-phosphate = D-fructose 6-phosphate</text>
        <dbReference type="Rhea" id="RHEA:12356"/>
        <dbReference type="ChEBI" id="CHEBI:58735"/>
        <dbReference type="ChEBI" id="CHEBI:61527"/>
        <dbReference type="EC" id="5.3.1.8"/>
    </reaction>
</comment>
<evidence type="ECO:0000256" key="7">
    <source>
        <dbReference type="ARBA" id="ARBA00023235"/>
    </source>
</evidence>
<comment type="similarity">
    <text evidence="3">Belongs to the mannose-6-phosphate isomerase type 1 family.</text>
</comment>
<evidence type="ECO:0000313" key="9">
    <source>
        <dbReference type="EMBL" id="MBK0332482.1"/>
    </source>
</evidence>
<dbReference type="SUPFAM" id="SSF51182">
    <property type="entry name" value="RmlC-like cupins"/>
    <property type="match status" value="1"/>
</dbReference>
<dbReference type="CDD" id="cd07011">
    <property type="entry name" value="cupin_PMI_type_I_N"/>
    <property type="match status" value="1"/>
</dbReference>
<evidence type="ECO:0000313" key="11">
    <source>
        <dbReference type="Proteomes" id="UP000612352"/>
    </source>
</evidence>
<evidence type="ECO:0000256" key="2">
    <source>
        <dbReference type="ARBA" id="ARBA00001947"/>
    </source>
</evidence>
<dbReference type="Pfam" id="PF20511">
    <property type="entry name" value="PMI_typeI_cat"/>
    <property type="match status" value="1"/>
</dbReference>
<accession>A0ABS1BD41</accession>
<evidence type="ECO:0000259" key="8">
    <source>
        <dbReference type="Pfam" id="PF20511"/>
    </source>
</evidence>
<dbReference type="Gene3D" id="2.60.120.10">
    <property type="entry name" value="Jelly Rolls"/>
    <property type="match status" value="2"/>
</dbReference>
<comment type="cofactor">
    <cofactor evidence="2">
        <name>Zn(2+)</name>
        <dbReference type="ChEBI" id="CHEBI:29105"/>
    </cofactor>
</comment>
<dbReference type="PANTHER" id="PTHR10309:SF0">
    <property type="entry name" value="MANNOSE-6-PHOSPHATE ISOMERASE"/>
    <property type="match status" value="1"/>
</dbReference>
<evidence type="ECO:0000256" key="3">
    <source>
        <dbReference type="ARBA" id="ARBA00010772"/>
    </source>
</evidence>
<sequence>MRAIAGRIQHYAWGSYTRLPRFLDQPSDGRPWAEAWFGSHPLAPSLLDDGQTLMDLVASDPPMQLGGGVARSFGGELPFLLKAIAPERPLSLQVHPDQDRAEESFAAENAAGLPLESSRRSYRDPKHKPELLVALEPFTALCGFRAPRRATEILEGLGTDLSDRLHRLLLENPDARGMHAALRALLSPSLRPGPPLVQQVVDACRDRERRGASPSPRIDRIVVELAEHHPGDAGVVAALLLNPVSLQPGEALFIPTGTLHAYLSGFGIEVTAASDNVLRAGLTEKRVDVDELLQCVSVVAAPPVRIAPERRNEITESYYAPVDDFEVSFTALDEATHWGARPMLGNGPRIVLGLEGDLLLESATSSIAVRSGQAVFIPASEGDVSVRGSGCIVQACVP</sequence>
<dbReference type="InterPro" id="IPR011051">
    <property type="entry name" value="RmlC_Cupin_sf"/>
</dbReference>